<dbReference type="Pfam" id="PF16148">
    <property type="entry name" value="DUF4856"/>
    <property type="match status" value="1"/>
</dbReference>
<dbReference type="AlphaFoldDB" id="A0A3E1NDH7"/>
<dbReference type="OrthoDB" id="5498726at2"/>
<dbReference type="RefSeq" id="WP_116849647.1">
    <property type="nucleotide sequence ID" value="NZ_QTJU01000014.1"/>
</dbReference>
<reference evidence="1 2" key="1">
    <citation type="submission" date="2018-08" db="EMBL/GenBank/DDBJ databases">
        <title>Chitinophagaceae sp. K23C18032701, a novel bacterium isolated from forest soil.</title>
        <authorList>
            <person name="Wang C."/>
        </authorList>
    </citation>
    <scope>NUCLEOTIDE SEQUENCE [LARGE SCALE GENOMIC DNA]</scope>
    <source>
        <strain evidence="1 2">K23C18032701</strain>
    </source>
</reference>
<dbReference type="InterPro" id="IPR032331">
    <property type="entry name" value="DUF4856"/>
</dbReference>
<accession>A0A3E1NDH7</accession>
<organism evidence="1 2">
    <name type="scientific">Deminuibacter soli</name>
    <dbReference type="NCBI Taxonomy" id="2291815"/>
    <lineage>
        <taxon>Bacteria</taxon>
        <taxon>Pseudomonadati</taxon>
        <taxon>Bacteroidota</taxon>
        <taxon>Chitinophagia</taxon>
        <taxon>Chitinophagales</taxon>
        <taxon>Chitinophagaceae</taxon>
        <taxon>Deminuibacter</taxon>
    </lineage>
</organism>
<protein>
    <submittedName>
        <fullName evidence="1">DUF4856 domain-containing protein</fullName>
    </submittedName>
</protein>
<sequence>MKRTLTPFIGFASAALLFTTSCKKDDNNNATPSYTVPTTYNFSNADSLKAKTTLSMLAEIENTINLGNNAGTVVSSATLKGMFSNTGNYFTDTVFNGTTLHLNTSGVQLKSGTVTAAQALIEGVMDSIAAASATGQVASNGVAGVSSRKTLLSANGIYWRQFFTKTMMGVYIGHQITDVYLGDSLNSNISAAAKQHAWDQAFYLWCVPANFPANRTGVKYWGSYTSQIDSGIAKPVANLTGINSNPTLLNAFLKGRAALAANDNATALQQAAIIIPFFETMEAAAALHELNEAKGNLPNGAAAVCGNLSESLGFWIALKYNAHKKISDADYQAVLTLYGTNFYNITPAGIDAILNKISSIYGWDNVKANL</sequence>
<evidence type="ECO:0000313" key="1">
    <source>
        <dbReference type="EMBL" id="RFM25818.1"/>
    </source>
</evidence>
<dbReference type="PROSITE" id="PS51257">
    <property type="entry name" value="PROKAR_LIPOPROTEIN"/>
    <property type="match status" value="1"/>
</dbReference>
<comment type="caution">
    <text evidence="1">The sequence shown here is derived from an EMBL/GenBank/DDBJ whole genome shotgun (WGS) entry which is preliminary data.</text>
</comment>
<evidence type="ECO:0000313" key="2">
    <source>
        <dbReference type="Proteomes" id="UP000261284"/>
    </source>
</evidence>
<gene>
    <name evidence="1" type="ORF">DXN05_22930</name>
</gene>
<proteinExistence type="predicted"/>
<name>A0A3E1NDH7_9BACT</name>
<dbReference type="EMBL" id="QTJU01000014">
    <property type="protein sequence ID" value="RFM25818.1"/>
    <property type="molecule type" value="Genomic_DNA"/>
</dbReference>
<dbReference type="Proteomes" id="UP000261284">
    <property type="component" value="Unassembled WGS sequence"/>
</dbReference>
<keyword evidence="2" id="KW-1185">Reference proteome</keyword>